<keyword evidence="2" id="KW-1185">Reference proteome</keyword>
<dbReference type="Pfam" id="PF10294">
    <property type="entry name" value="Methyltransf_16"/>
    <property type="match status" value="1"/>
</dbReference>
<gene>
    <name evidence="1" type="ORF">INT44_007109</name>
</gene>
<reference evidence="1" key="1">
    <citation type="submission" date="2020-12" db="EMBL/GenBank/DDBJ databases">
        <title>Metabolic potential, ecology and presence of endohyphal bacteria is reflected in genomic diversity of Mucoromycotina.</title>
        <authorList>
            <person name="Muszewska A."/>
            <person name="Okrasinska A."/>
            <person name="Steczkiewicz K."/>
            <person name="Drgas O."/>
            <person name="Orlowska M."/>
            <person name="Perlinska-Lenart U."/>
            <person name="Aleksandrzak-Piekarczyk T."/>
            <person name="Szatraj K."/>
            <person name="Zielenkiewicz U."/>
            <person name="Pilsyk S."/>
            <person name="Malc E."/>
            <person name="Mieczkowski P."/>
            <person name="Kruszewska J.S."/>
            <person name="Biernat P."/>
            <person name="Pawlowska J."/>
        </authorList>
    </citation>
    <scope>NUCLEOTIDE SEQUENCE</scope>
    <source>
        <strain evidence="1">WA0000051536</strain>
    </source>
</reference>
<protein>
    <submittedName>
        <fullName evidence="1">Uncharacterized protein</fullName>
    </submittedName>
</protein>
<dbReference type="OrthoDB" id="194386at2759"/>
<dbReference type="PANTHER" id="PTHR14614">
    <property type="entry name" value="HEPATOCELLULAR CARCINOMA-ASSOCIATED ANTIGEN"/>
    <property type="match status" value="1"/>
</dbReference>
<dbReference type="EMBL" id="JAEPRA010000018">
    <property type="protein sequence ID" value="KAG2173518.1"/>
    <property type="molecule type" value="Genomic_DNA"/>
</dbReference>
<evidence type="ECO:0000313" key="1">
    <source>
        <dbReference type="EMBL" id="KAG2173518.1"/>
    </source>
</evidence>
<evidence type="ECO:0000313" key="2">
    <source>
        <dbReference type="Proteomes" id="UP000612746"/>
    </source>
</evidence>
<dbReference type="InterPro" id="IPR019410">
    <property type="entry name" value="Methyltransf_16"/>
</dbReference>
<dbReference type="InterPro" id="IPR029063">
    <property type="entry name" value="SAM-dependent_MTases_sf"/>
</dbReference>
<dbReference type="Proteomes" id="UP000612746">
    <property type="component" value="Unassembled WGS sequence"/>
</dbReference>
<dbReference type="Gene3D" id="3.40.50.150">
    <property type="entry name" value="Vaccinia Virus protein VP39"/>
    <property type="match status" value="1"/>
</dbReference>
<dbReference type="AlphaFoldDB" id="A0A8H7PGN9"/>
<sequence length="258" mass="29440">MEDYTEDYMEDYVEDSAQEIKHLPVFSFPLTPTLSLTMTQQNNTQNHGTTVWDSSRVLAYYLMDSVKRLNNDDFATKNCIELGSGCGLGGLAMAACGYDVVLTDLQEVIDRVLGENVRCNQWEIRQWMAEGASVGVQVQDPKARVTALDWIDFYNHPERINDFDPPYSYIVAADCIYSMDLIEIFLTCIYRLASPLSTILVSLEHRDDLVVNHFVSEAKRLGFEIKLVPKKLLRLSVNEDVEIWKLKKKRVKSTPVKA</sequence>
<proteinExistence type="predicted"/>
<dbReference type="SUPFAM" id="SSF53335">
    <property type="entry name" value="S-adenosyl-L-methionine-dependent methyltransferases"/>
    <property type="match status" value="1"/>
</dbReference>
<comment type="caution">
    <text evidence="1">The sequence shown here is derived from an EMBL/GenBank/DDBJ whole genome shotgun (WGS) entry which is preliminary data.</text>
</comment>
<accession>A0A8H7PGN9</accession>
<name>A0A8H7PGN9_9FUNG</name>
<organism evidence="1 2">
    <name type="scientific">Umbelopsis vinacea</name>
    <dbReference type="NCBI Taxonomy" id="44442"/>
    <lineage>
        <taxon>Eukaryota</taxon>
        <taxon>Fungi</taxon>
        <taxon>Fungi incertae sedis</taxon>
        <taxon>Mucoromycota</taxon>
        <taxon>Mucoromycotina</taxon>
        <taxon>Umbelopsidomycetes</taxon>
        <taxon>Umbelopsidales</taxon>
        <taxon>Umbelopsidaceae</taxon>
        <taxon>Umbelopsis</taxon>
    </lineage>
</organism>